<dbReference type="PANTHER" id="PTHR34047:SF8">
    <property type="entry name" value="PROTEIN YKFC"/>
    <property type="match status" value="1"/>
</dbReference>
<accession>A0ABT5UI91</accession>
<dbReference type="InterPro" id="IPR025960">
    <property type="entry name" value="RVT_N"/>
</dbReference>
<evidence type="ECO:0000259" key="2">
    <source>
        <dbReference type="PROSITE" id="PS50878"/>
    </source>
</evidence>
<dbReference type="Pfam" id="PF13655">
    <property type="entry name" value="RVT_N"/>
    <property type="match status" value="1"/>
</dbReference>
<dbReference type="SUPFAM" id="SSF56672">
    <property type="entry name" value="DNA/RNA polymerases"/>
    <property type="match status" value="1"/>
</dbReference>
<dbReference type="CDD" id="cd01651">
    <property type="entry name" value="RT_G2_intron"/>
    <property type="match status" value="1"/>
</dbReference>
<dbReference type="InterPro" id="IPR000477">
    <property type="entry name" value="RT_dom"/>
</dbReference>
<protein>
    <submittedName>
        <fullName evidence="3">Reverse transcriptase domain-containing protein</fullName>
    </submittedName>
</protein>
<dbReference type="Proteomes" id="UP001528823">
    <property type="component" value="Unassembled WGS sequence"/>
</dbReference>
<dbReference type="PROSITE" id="PS50878">
    <property type="entry name" value="RT_POL"/>
    <property type="match status" value="1"/>
</dbReference>
<dbReference type="InterPro" id="IPR043502">
    <property type="entry name" value="DNA/RNA_pol_sf"/>
</dbReference>
<feature type="non-terminal residue" evidence="3">
    <location>
        <position position="273"/>
    </location>
</feature>
<comment type="caution">
    <text evidence="3">The sequence shown here is derived from an EMBL/GenBank/DDBJ whole genome shotgun (WGS) entry which is preliminary data.</text>
</comment>
<keyword evidence="3" id="KW-0548">Nucleotidyltransferase</keyword>
<dbReference type="EMBL" id="JAPMOU010000153">
    <property type="protein sequence ID" value="MDE1466102.1"/>
    <property type="molecule type" value="Genomic_DNA"/>
</dbReference>
<gene>
    <name evidence="3" type="ORF">ORQ98_29540</name>
</gene>
<evidence type="ECO:0000313" key="4">
    <source>
        <dbReference type="Proteomes" id="UP001528823"/>
    </source>
</evidence>
<comment type="similarity">
    <text evidence="1">Belongs to the bacterial reverse transcriptase family.</text>
</comment>
<feature type="domain" description="Reverse transcriptase" evidence="2">
    <location>
        <begin position="94"/>
        <end position="273"/>
    </location>
</feature>
<dbReference type="Pfam" id="PF00078">
    <property type="entry name" value="RVT_1"/>
    <property type="match status" value="1"/>
</dbReference>
<reference evidence="3 4" key="1">
    <citation type="submission" date="2022-11" db="EMBL/GenBank/DDBJ databases">
        <title>Spartinivicinus poritis sp. nov., isolated from scleractinian coral Porites lutea.</title>
        <authorList>
            <person name="Zhang G."/>
            <person name="Cai L."/>
            <person name="Wei Q."/>
        </authorList>
    </citation>
    <scope>NUCLEOTIDE SEQUENCE [LARGE SCALE GENOMIC DNA]</scope>
    <source>
        <strain evidence="3 4">A2-2</strain>
    </source>
</reference>
<organism evidence="3 4">
    <name type="scientific">Spartinivicinus poritis</name>
    <dbReference type="NCBI Taxonomy" id="2994640"/>
    <lineage>
        <taxon>Bacteria</taxon>
        <taxon>Pseudomonadati</taxon>
        <taxon>Pseudomonadota</taxon>
        <taxon>Gammaproteobacteria</taxon>
        <taxon>Oceanospirillales</taxon>
        <taxon>Zooshikellaceae</taxon>
        <taxon>Spartinivicinus</taxon>
    </lineage>
</organism>
<keyword evidence="4" id="KW-1185">Reference proteome</keyword>
<sequence>MTGYVKQPGASSALPKWDAINWQAAEKHVLRLQMRIAKATREGKHGKAKALQWILTHSFYGKLLAIKRVSQNKGSKTSGVDGIIWNTDKKKITAIKLLKRRGYQPQPLRRIYIPKKNGKQRPLGIPCMVDKAQQALHLLALEPISETVADTNAYGFRPRRSTADAIKQCFNSLCRKTSAQWVLEGDIKACFDNIGHQWLIDNIPMDTIILSKWLKAGYIDKGLFYQTDAGTPQGGIISPTLMLLTLSGLEKQVKQAAPKKADKINFISYADDF</sequence>
<evidence type="ECO:0000256" key="1">
    <source>
        <dbReference type="ARBA" id="ARBA00034120"/>
    </source>
</evidence>
<dbReference type="InterPro" id="IPR051083">
    <property type="entry name" value="GrpII_Intron_Splice-Mob/Def"/>
</dbReference>
<dbReference type="GO" id="GO:0003964">
    <property type="term" value="F:RNA-directed DNA polymerase activity"/>
    <property type="evidence" value="ECO:0007669"/>
    <property type="project" value="UniProtKB-KW"/>
</dbReference>
<dbReference type="RefSeq" id="WP_274692397.1">
    <property type="nucleotide sequence ID" value="NZ_JAPMOU010000153.1"/>
</dbReference>
<keyword evidence="3" id="KW-0695">RNA-directed DNA polymerase</keyword>
<proteinExistence type="inferred from homology"/>
<evidence type="ECO:0000313" key="3">
    <source>
        <dbReference type="EMBL" id="MDE1466102.1"/>
    </source>
</evidence>
<keyword evidence="3" id="KW-0808">Transferase</keyword>
<name>A0ABT5UI91_9GAMM</name>
<dbReference type="PANTHER" id="PTHR34047">
    <property type="entry name" value="NUCLEAR INTRON MATURASE 1, MITOCHONDRIAL-RELATED"/>
    <property type="match status" value="1"/>
</dbReference>